<organism evidence="2 3">
    <name type="scientific">Enterocloster citroniae</name>
    <dbReference type="NCBI Taxonomy" id="358743"/>
    <lineage>
        <taxon>Bacteria</taxon>
        <taxon>Bacillati</taxon>
        <taxon>Bacillota</taxon>
        <taxon>Clostridia</taxon>
        <taxon>Lachnospirales</taxon>
        <taxon>Lachnospiraceae</taxon>
        <taxon>Enterocloster</taxon>
    </lineage>
</organism>
<evidence type="ECO:0008006" key="4">
    <source>
        <dbReference type="Google" id="ProtNLM"/>
    </source>
</evidence>
<gene>
    <name evidence="2" type="ORF">GPL26_15440</name>
</gene>
<dbReference type="EMBL" id="WQPS01000017">
    <property type="protein sequence ID" value="MBT9811020.1"/>
    <property type="molecule type" value="Genomic_DNA"/>
</dbReference>
<comment type="caution">
    <text evidence="2">The sequence shown here is derived from an EMBL/GenBank/DDBJ whole genome shotgun (WGS) entry which is preliminary data.</text>
</comment>
<keyword evidence="1" id="KW-0472">Membrane</keyword>
<proteinExistence type="predicted"/>
<keyword evidence="1" id="KW-0812">Transmembrane</keyword>
<dbReference type="AlphaFoldDB" id="A0AA41FGM7"/>
<dbReference type="RefSeq" id="WP_166436645.1">
    <property type="nucleotide sequence ID" value="NZ_WQPS01000017.1"/>
</dbReference>
<feature type="transmembrane region" description="Helical" evidence="1">
    <location>
        <begin position="63"/>
        <end position="80"/>
    </location>
</feature>
<evidence type="ECO:0000313" key="2">
    <source>
        <dbReference type="EMBL" id="MBT9811020.1"/>
    </source>
</evidence>
<sequence>MDMEPIFRIVINEDNSKQKEQFMRISDMLYYQKQRRSIGNWVFLVWWGIVVISSILMPGELGAILFLMVAVWFLALSARLRRKVLLNTGLIIGRIFRKLRKTELVRSQIDFFENDFTYYPSKESLVWKYPAVDKLAEDPQAYYIFFAKDQGMYFAKHCFTVGDSLNFKEFIMQKTGKDMSLMK</sequence>
<reference evidence="2" key="1">
    <citation type="journal article" date="2021" name="Gut Microbes">
        <title>A synthetic consortium of 100 gut commensals modulates the composition and function in a colon model of the microbiome of elderly subjects.</title>
        <authorList>
            <person name="Perez M."/>
            <person name="Ntemiri A."/>
            <person name="Tan H."/>
            <person name="Harris H.M.B."/>
            <person name="Roager H.M."/>
            <person name="Ribiere C."/>
            <person name="O'Toole P.W."/>
        </authorList>
    </citation>
    <scope>NUCLEOTIDE SEQUENCE</scope>
    <source>
        <strain evidence="2">MCC335</strain>
    </source>
</reference>
<dbReference type="Proteomes" id="UP000708338">
    <property type="component" value="Unassembled WGS sequence"/>
</dbReference>
<evidence type="ECO:0000256" key="1">
    <source>
        <dbReference type="SAM" id="Phobius"/>
    </source>
</evidence>
<evidence type="ECO:0000313" key="3">
    <source>
        <dbReference type="Proteomes" id="UP000708338"/>
    </source>
</evidence>
<accession>A0AA41FGM7</accession>
<protein>
    <recommendedName>
        <fullName evidence="4">YcxB family protein</fullName>
    </recommendedName>
</protein>
<keyword evidence="1" id="KW-1133">Transmembrane helix</keyword>
<name>A0AA41FGM7_9FIRM</name>
<feature type="transmembrane region" description="Helical" evidence="1">
    <location>
        <begin position="38"/>
        <end position="57"/>
    </location>
</feature>